<dbReference type="Proteomes" id="UP000095131">
    <property type="component" value="Unassembled WGS sequence"/>
</dbReference>
<protein>
    <submittedName>
        <fullName evidence="1">Uncharacterized protein</fullName>
    </submittedName>
</protein>
<evidence type="ECO:0000313" key="2">
    <source>
        <dbReference type="EMBL" id="ODS05655.1"/>
    </source>
</evidence>
<reference evidence="2 4" key="2">
    <citation type="submission" date="2016-08" db="EMBL/GenBank/DDBJ databases">
        <title>Genome sequencing of Vibrio scophthalmi strain FP3289, an isolated from Paralichthys olivaceus.</title>
        <authorList>
            <person name="Han H.-J."/>
        </authorList>
    </citation>
    <scope>NUCLEOTIDE SEQUENCE [LARGE SCALE GENOMIC DNA]</scope>
    <source>
        <strain evidence="2 4">FP3289</strain>
    </source>
</reference>
<gene>
    <name evidence="2" type="ORF">VSF3289_04796</name>
    <name evidence="1" type="ORF">VSVS05_03801</name>
</gene>
<reference evidence="1 3" key="1">
    <citation type="submission" date="2016-07" db="EMBL/GenBank/DDBJ databases">
        <title>Genome sequencing of Vibrio scophthalmi strain VS-05, an isolated from Paralichthys olivaceus.</title>
        <authorList>
            <person name="Han H.-J."/>
        </authorList>
    </citation>
    <scope>NUCLEOTIDE SEQUENCE [LARGE SCALE GENOMIC DNA]</scope>
    <source>
        <strain evidence="1 3">VS-05</strain>
    </source>
</reference>
<dbReference type="EMBL" id="CP016415">
    <property type="protein sequence ID" value="ANU38837.1"/>
    <property type="molecule type" value="Genomic_DNA"/>
</dbReference>
<dbReference type="EMBL" id="MDCJ01000007">
    <property type="protein sequence ID" value="ODS05655.1"/>
    <property type="molecule type" value="Genomic_DNA"/>
</dbReference>
<organism evidence="1 3">
    <name type="scientific">Vibrio scophthalmi</name>
    <dbReference type="NCBI Taxonomy" id="45658"/>
    <lineage>
        <taxon>Bacteria</taxon>
        <taxon>Pseudomonadati</taxon>
        <taxon>Pseudomonadota</taxon>
        <taxon>Gammaproteobacteria</taxon>
        <taxon>Vibrionales</taxon>
        <taxon>Vibrionaceae</taxon>
        <taxon>Vibrio</taxon>
    </lineage>
</organism>
<dbReference type="AlphaFoldDB" id="A0A1C7FGI3"/>
<evidence type="ECO:0000313" key="4">
    <source>
        <dbReference type="Proteomes" id="UP000095131"/>
    </source>
</evidence>
<dbReference type="Proteomes" id="UP000092528">
    <property type="component" value="Chromosome 2"/>
</dbReference>
<sequence length="90" mass="10331">MNFAPYFDSLPQLSTLNKNVKEKESEMATFKQDIPNRVTIYHDDLEQEKAVKNALAPEKPRYFNGSPTYQAESVESFKQKLADVGMSLDR</sequence>
<evidence type="ECO:0000313" key="3">
    <source>
        <dbReference type="Proteomes" id="UP000092528"/>
    </source>
</evidence>
<evidence type="ECO:0000313" key="1">
    <source>
        <dbReference type="EMBL" id="ANU38837.1"/>
    </source>
</evidence>
<dbReference type="PATRIC" id="fig|45658.7.peg.3766"/>
<proteinExistence type="predicted"/>
<name>A0A1C7FGI3_9VIBR</name>
<accession>A0A1C7FGI3</accession>
<dbReference type="OrthoDB" id="5882227at2"/>
<keyword evidence="3" id="KW-1185">Reference proteome</keyword>